<gene>
    <name evidence="3" type="ORF">EDD33_1645</name>
</gene>
<dbReference type="AlphaFoldDB" id="A0A3N2CTD8"/>
<sequence length="301" mass="32138">MSQRRPDPAPAAEPARLPPQATMGLLDYLTAHAVDEDYAFVAERDRAARAAGGDDTPARRRRVGPLGAVAVACVAVLVVAAGVQNSRSAAADDRDRRELAGQVSRAREQLETERVRLAALQRETDRLQARQLASDESATGIRNRIQSLGARAGTLAVTGPGVRVVADDAPGSTTDRTTVLDSDLQRLVNGFWEAGAEAIAINGQRLTNLSTIRVAGGAITVNARSLRAPYVLQVVGNPDTLPARFAETTSGQAWLDLERQVGLQLTITPRDDLRLPASEVTLRYVDQVAQARDRAGQEGTP</sequence>
<dbReference type="PANTHER" id="PTHR37313">
    <property type="entry name" value="UPF0749 PROTEIN RV1825"/>
    <property type="match status" value="1"/>
</dbReference>
<name>A0A3N2CTD8_9ACTN</name>
<evidence type="ECO:0000313" key="4">
    <source>
        <dbReference type="Proteomes" id="UP000281738"/>
    </source>
</evidence>
<comment type="similarity">
    <text evidence="1">Belongs to the UPF0749 family.</text>
</comment>
<keyword evidence="4" id="KW-1185">Reference proteome</keyword>
<dbReference type="InterPro" id="IPR010273">
    <property type="entry name" value="DUF881"/>
</dbReference>
<evidence type="ECO:0000313" key="3">
    <source>
        <dbReference type="EMBL" id="ROR90797.1"/>
    </source>
</evidence>
<keyword evidence="2" id="KW-0175">Coiled coil</keyword>
<dbReference type="Pfam" id="PF05949">
    <property type="entry name" value="DUF881"/>
    <property type="match status" value="1"/>
</dbReference>
<evidence type="ECO:0000256" key="1">
    <source>
        <dbReference type="ARBA" id="ARBA00009108"/>
    </source>
</evidence>
<protein>
    <submittedName>
        <fullName evidence="3">Uncharacterized protein YlxW (UPF0749 family)</fullName>
    </submittedName>
</protein>
<dbReference type="OrthoDB" id="3218134at2"/>
<dbReference type="PANTHER" id="PTHR37313:SF1">
    <property type="entry name" value="UPF0749 PROTEIN RV1823"/>
    <property type="match status" value="1"/>
</dbReference>
<comment type="caution">
    <text evidence="3">The sequence shown here is derived from an EMBL/GenBank/DDBJ whole genome shotgun (WGS) entry which is preliminary data.</text>
</comment>
<reference evidence="3 4" key="1">
    <citation type="submission" date="2018-11" db="EMBL/GenBank/DDBJ databases">
        <title>Sequencing the genomes of 1000 actinobacteria strains.</title>
        <authorList>
            <person name="Klenk H.-P."/>
        </authorList>
    </citation>
    <scope>NUCLEOTIDE SEQUENCE [LARGE SCALE GENOMIC DNA]</scope>
    <source>
        <strain evidence="3 4">DSM 12652</strain>
    </source>
</reference>
<dbReference type="Proteomes" id="UP000281738">
    <property type="component" value="Unassembled WGS sequence"/>
</dbReference>
<dbReference type="Gene3D" id="3.30.70.1880">
    <property type="entry name" value="Protein of unknown function DUF881"/>
    <property type="match status" value="1"/>
</dbReference>
<feature type="coiled-coil region" evidence="2">
    <location>
        <begin position="103"/>
        <end position="130"/>
    </location>
</feature>
<evidence type="ECO:0000256" key="2">
    <source>
        <dbReference type="SAM" id="Coils"/>
    </source>
</evidence>
<organism evidence="3 4">
    <name type="scientific">Nocardioides aurantiacus</name>
    <dbReference type="NCBI Taxonomy" id="86796"/>
    <lineage>
        <taxon>Bacteria</taxon>
        <taxon>Bacillati</taxon>
        <taxon>Actinomycetota</taxon>
        <taxon>Actinomycetes</taxon>
        <taxon>Propionibacteriales</taxon>
        <taxon>Nocardioidaceae</taxon>
        <taxon>Nocardioides</taxon>
    </lineage>
</organism>
<dbReference type="EMBL" id="RKHO01000001">
    <property type="protein sequence ID" value="ROR90797.1"/>
    <property type="molecule type" value="Genomic_DNA"/>
</dbReference>
<dbReference type="GO" id="GO:0005886">
    <property type="term" value="C:plasma membrane"/>
    <property type="evidence" value="ECO:0007669"/>
    <property type="project" value="TreeGrafter"/>
</dbReference>
<dbReference type="RefSeq" id="WP_123389957.1">
    <property type="nucleotide sequence ID" value="NZ_RKHO01000001.1"/>
</dbReference>
<proteinExistence type="inferred from homology"/>
<accession>A0A3N2CTD8</accession>